<dbReference type="AlphaFoldDB" id="A0A382U6Q8"/>
<name>A0A382U6Q8_9ZZZZ</name>
<evidence type="ECO:0000313" key="1">
    <source>
        <dbReference type="EMBL" id="SVD29647.1"/>
    </source>
</evidence>
<organism evidence="1">
    <name type="scientific">marine metagenome</name>
    <dbReference type="NCBI Taxonomy" id="408172"/>
    <lineage>
        <taxon>unclassified sequences</taxon>
        <taxon>metagenomes</taxon>
        <taxon>ecological metagenomes</taxon>
    </lineage>
</organism>
<protein>
    <submittedName>
        <fullName evidence="1">Uncharacterized protein</fullName>
    </submittedName>
</protein>
<proteinExistence type="predicted"/>
<accession>A0A382U6Q8</accession>
<dbReference type="EMBL" id="UINC01141732">
    <property type="protein sequence ID" value="SVD29647.1"/>
    <property type="molecule type" value="Genomic_DNA"/>
</dbReference>
<feature type="non-terminal residue" evidence="1">
    <location>
        <position position="73"/>
    </location>
</feature>
<gene>
    <name evidence="1" type="ORF">METZ01_LOCUS382501</name>
</gene>
<reference evidence="1" key="1">
    <citation type="submission" date="2018-05" db="EMBL/GenBank/DDBJ databases">
        <authorList>
            <person name="Lanie J.A."/>
            <person name="Ng W.-L."/>
            <person name="Kazmierczak K.M."/>
            <person name="Andrzejewski T.M."/>
            <person name="Davidsen T.M."/>
            <person name="Wayne K.J."/>
            <person name="Tettelin H."/>
            <person name="Glass J.I."/>
            <person name="Rusch D."/>
            <person name="Podicherti R."/>
            <person name="Tsui H.-C.T."/>
            <person name="Winkler M.E."/>
        </authorList>
    </citation>
    <scope>NUCLEOTIDE SEQUENCE</scope>
</reference>
<sequence length="73" mass="8191">MPVDLQSIIETLVEKGMSRVDGISLEQAEDILMGLGAHPGIYNGNFKKLKERGAKHRPEFREAKSKYFSTVDL</sequence>